<evidence type="ECO:0000313" key="4">
    <source>
        <dbReference type="EMBL" id="MDT3429203.1"/>
    </source>
</evidence>
<sequence length="132" mass="15570">MQQVKENALRQLVSESLRESNDSYTIQELFERFPTATELMDVSEQQLIAIKGIGKGKARQITAMLKLAKVLALSNENQYVIRSPKDVFHLLESDLRYEQKEHFICLFLNTKNRLIFKEIHLHRFSERRHRPS</sequence>
<dbReference type="Proteomes" id="UP001248709">
    <property type="component" value="Unassembled WGS sequence"/>
</dbReference>
<dbReference type="InterPro" id="IPR010994">
    <property type="entry name" value="RuvA_2-like"/>
</dbReference>
<evidence type="ECO:0000256" key="2">
    <source>
        <dbReference type="ARBA" id="ARBA00023049"/>
    </source>
</evidence>
<comment type="caution">
    <text evidence="4">The sequence shown here is derived from an EMBL/GenBank/DDBJ whole genome shotgun (WGS) entry which is preliminary data.</text>
</comment>
<keyword evidence="5" id="KW-1185">Reference proteome</keyword>
<keyword evidence="2" id="KW-0645">Protease</keyword>
<dbReference type="SUPFAM" id="SSF47781">
    <property type="entry name" value="RuvA domain 2-like"/>
    <property type="match status" value="1"/>
</dbReference>
<dbReference type="PANTHER" id="PTHR30471:SF3">
    <property type="entry name" value="UPF0758 PROTEIN YEES-RELATED"/>
    <property type="match status" value="1"/>
</dbReference>
<dbReference type="InterPro" id="IPR001405">
    <property type="entry name" value="UPF0758"/>
</dbReference>
<feature type="domain" description="RadC-like JAB" evidence="3">
    <location>
        <begin position="81"/>
        <end position="118"/>
    </location>
</feature>
<dbReference type="RefSeq" id="WP_376717985.1">
    <property type="nucleotide sequence ID" value="NZ_JAUSUY010000041.1"/>
</dbReference>
<name>A0ABU3HEH5_9BACL</name>
<comment type="similarity">
    <text evidence="1">Belongs to the UPF0758 family.</text>
</comment>
<reference evidence="4 5" key="1">
    <citation type="submission" date="2023-07" db="EMBL/GenBank/DDBJ databases">
        <title>Genomic Encyclopedia of Type Strains, Phase IV (KMG-IV): sequencing the most valuable type-strain genomes for metagenomic binning, comparative biology and taxonomic classification.</title>
        <authorList>
            <person name="Goeker M."/>
        </authorList>
    </citation>
    <scope>NUCLEOTIDE SEQUENCE [LARGE SCALE GENOMIC DNA]</scope>
    <source>
        <strain evidence="4 5">T98</strain>
    </source>
</reference>
<dbReference type="InterPro" id="IPR025657">
    <property type="entry name" value="RadC_JAB"/>
</dbReference>
<dbReference type="PANTHER" id="PTHR30471">
    <property type="entry name" value="DNA REPAIR PROTEIN RADC"/>
    <property type="match status" value="1"/>
</dbReference>
<keyword evidence="2" id="KW-0378">Hydrolase</keyword>
<evidence type="ECO:0000313" key="5">
    <source>
        <dbReference type="Proteomes" id="UP001248709"/>
    </source>
</evidence>
<evidence type="ECO:0000259" key="3">
    <source>
        <dbReference type="Pfam" id="PF04002"/>
    </source>
</evidence>
<accession>A0ABU3HEH5</accession>
<organism evidence="4 5">
    <name type="scientific">Paenibacillus forsythiae</name>
    <dbReference type="NCBI Taxonomy" id="365616"/>
    <lineage>
        <taxon>Bacteria</taxon>
        <taxon>Bacillati</taxon>
        <taxon>Bacillota</taxon>
        <taxon>Bacilli</taxon>
        <taxon>Bacillales</taxon>
        <taxon>Paenibacillaceae</taxon>
        <taxon>Paenibacillus</taxon>
    </lineage>
</organism>
<dbReference type="Gene3D" id="1.10.150.20">
    <property type="entry name" value="5' to 3' exonuclease, C-terminal subdomain"/>
    <property type="match status" value="1"/>
</dbReference>
<dbReference type="Gene3D" id="3.40.140.10">
    <property type="entry name" value="Cytidine Deaminase, domain 2"/>
    <property type="match status" value="1"/>
</dbReference>
<keyword evidence="2" id="KW-0482">Metalloprotease</keyword>
<dbReference type="Pfam" id="PF04002">
    <property type="entry name" value="RadC"/>
    <property type="match status" value="1"/>
</dbReference>
<dbReference type="EMBL" id="JAUSUY010000041">
    <property type="protein sequence ID" value="MDT3429203.1"/>
    <property type="molecule type" value="Genomic_DNA"/>
</dbReference>
<evidence type="ECO:0000256" key="1">
    <source>
        <dbReference type="ARBA" id="ARBA00010243"/>
    </source>
</evidence>
<gene>
    <name evidence="4" type="ORF">J2Z22_004804</name>
</gene>
<protein>
    <submittedName>
        <fullName evidence="4">DNA repair protein RadC</fullName>
    </submittedName>
</protein>
<proteinExistence type="inferred from homology"/>